<evidence type="ECO:0000256" key="1">
    <source>
        <dbReference type="ARBA" id="ARBA00004370"/>
    </source>
</evidence>
<evidence type="ECO:0000256" key="2">
    <source>
        <dbReference type="ARBA" id="ARBA00022692"/>
    </source>
</evidence>
<keyword evidence="4 5" id="KW-0472">Membrane</keyword>
<comment type="subcellular location">
    <subcellularLocation>
        <location evidence="1">Membrane</location>
    </subcellularLocation>
</comment>
<evidence type="ECO:0000256" key="3">
    <source>
        <dbReference type="ARBA" id="ARBA00022989"/>
    </source>
</evidence>
<sequence>MSEKKKYSAFNGLGRVAMVWGVPLMAVLCAAVPIVLVTVLLAAFFGPGGLLGFSLLIPILGLFKKMCETDDQALRILWLEVRCRMSRRMGHLFGNTLTLAPIKLGRRLVVYRQPFRKEK</sequence>
<organism evidence="6 7">
    <name type="scientific">Paraburkholderia largidicola</name>
    <dbReference type="NCBI Taxonomy" id="3014751"/>
    <lineage>
        <taxon>Bacteria</taxon>
        <taxon>Pseudomonadati</taxon>
        <taxon>Pseudomonadota</taxon>
        <taxon>Betaproteobacteria</taxon>
        <taxon>Burkholderiales</taxon>
        <taxon>Burkholderiaceae</taxon>
        <taxon>Paraburkholderia</taxon>
    </lineage>
</organism>
<evidence type="ECO:0000256" key="4">
    <source>
        <dbReference type="ARBA" id="ARBA00023136"/>
    </source>
</evidence>
<dbReference type="AlphaFoldDB" id="A0A7I8C4M3"/>
<dbReference type="KEGG" id="plad:PPGU16_84780"/>
<evidence type="ECO:0000313" key="7">
    <source>
        <dbReference type="Proteomes" id="UP000510888"/>
    </source>
</evidence>
<feature type="transmembrane region" description="Helical" evidence="5">
    <location>
        <begin position="12"/>
        <end position="36"/>
    </location>
</feature>
<name>A0A7I8C4M3_9BURK</name>
<dbReference type="RefSeq" id="WP_180727766.1">
    <property type="nucleotide sequence ID" value="NZ_AP023178.1"/>
</dbReference>
<keyword evidence="2 5" id="KW-0812">Transmembrane</keyword>
<dbReference type="EMBL" id="AP023178">
    <property type="protein sequence ID" value="BCF95411.1"/>
    <property type="molecule type" value="Genomic_DNA"/>
</dbReference>
<proteinExistence type="predicted"/>
<dbReference type="Proteomes" id="UP000510888">
    <property type="component" value="Plasmid PPGU16_p3"/>
</dbReference>
<reference evidence="6 7" key="1">
    <citation type="journal article" date="2020" name="Genes (Basel)">
        <title>Genomic Comparison of Insect Gut Symbionts from Divergent Burkholderia Subclades.</title>
        <authorList>
            <person name="Takeshita K."/>
            <person name="Kikuchi Y."/>
        </authorList>
    </citation>
    <scope>NUCLEOTIDE SEQUENCE [LARGE SCALE GENOMIC DNA]</scope>
    <source>
        <strain evidence="6 7">PGU16</strain>
        <plasmid evidence="6 7">PPGU16_p3</plasmid>
    </source>
</reference>
<keyword evidence="7" id="KW-1185">Reference proteome</keyword>
<evidence type="ECO:0000256" key="5">
    <source>
        <dbReference type="SAM" id="Phobius"/>
    </source>
</evidence>
<dbReference type="InterPro" id="IPR007792">
    <property type="entry name" value="T4SS_VirB3/TrbD/AvhB"/>
</dbReference>
<geneLocation type="plasmid" evidence="6 7">
    <name>PPGU16_p3</name>
</geneLocation>
<dbReference type="Pfam" id="PF05101">
    <property type="entry name" value="VirB3"/>
    <property type="match status" value="1"/>
</dbReference>
<keyword evidence="6" id="KW-0614">Plasmid</keyword>
<evidence type="ECO:0000313" key="6">
    <source>
        <dbReference type="EMBL" id="BCF95411.1"/>
    </source>
</evidence>
<dbReference type="GO" id="GO:0016020">
    <property type="term" value="C:membrane"/>
    <property type="evidence" value="ECO:0007669"/>
    <property type="project" value="UniProtKB-SubCell"/>
</dbReference>
<protein>
    <recommendedName>
        <fullName evidence="8">Conjugal transfer protein TraD</fullName>
    </recommendedName>
</protein>
<accession>A0A7I8C4M3</accession>
<evidence type="ECO:0008006" key="8">
    <source>
        <dbReference type="Google" id="ProtNLM"/>
    </source>
</evidence>
<feature type="transmembrane region" description="Helical" evidence="5">
    <location>
        <begin position="42"/>
        <end position="63"/>
    </location>
</feature>
<keyword evidence="3 5" id="KW-1133">Transmembrane helix</keyword>
<gene>
    <name evidence="6" type="ORF">PPGU16_84780</name>
</gene>